<organism evidence="3 4">
    <name type="scientific">Setaria viridis</name>
    <name type="common">Green bristlegrass</name>
    <name type="synonym">Setaria italica subsp. viridis</name>
    <dbReference type="NCBI Taxonomy" id="4556"/>
    <lineage>
        <taxon>Eukaryota</taxon>
        <taxon>Viridiplantae</taxon>
        <taxon>Streptophyta</taxon>
        <taxon>Embryophyta</taxon>
        <taxon>Tracheophyta</taxon>
        <taxon>Spermatophyta</taxon>
        <taxon>Magnoliopsida</taxon>
        <taxon>Liliopsida</taxon>
        <taxon>Poales</taxon>
        <taxon>Poaceae</taxon>
        <taxon>PACMAD clade</taxon>
        <taxon>Panicoideae</taxon>
        <taxon>Panicodae</taxon>
        <taxon>Paniceae</taxon>
        <taxon>Cenchrinae</taxon>
        <taxon>Setaria</taxon>
    </lineage>
</organism>
<dbReference type="EMBL" id="CM016558">
    <property type="protein sequence ID" value="TKW03133.1"/>
    <property type="molecule type" value="Genomic_DNA"/>
</dbReference>
<evidence type="ECO:0000259" key="2">
    <source>
        <dbReference type="Pfam" id="PF13968"/>
    </source>
</evidence>
<name>A0A4U6TQ65_SETVI</name>
<keyword evidence="1" id="KW-0812">Transmembrane</keyword>
<feature type="transmembrane region" description="Helical" evidence="1">
    <location>
        <begin position="127"/>
        <end position="143"/>
    </location>
</feature>
<keyword evidence="1" id="KW-1133">Transmembrane helix</keyword>
<dbReference type="Gramene" id="TKW03133">
    <property type="protein sequence ID" value="TKW03133"/>
    <property type="gene ID" value="SEVIR_7G003100v2"/>
</dbReference>
<feature type="transmembrane region" description="Helical" evidence="1">
    <location>
        <begin position="31"/>
        <end position="52"/>
    </location>
</feature>
<keyword evidence="1" id="KW-0472">Membrane</keyword>
<feature type="domain" description="DUF4220" evidence="2">
    <location>
        <begin position="67"/>
        <end position="410"/>
    </location>
</feature>
<feature type="transmembrane region" description="Helical" evidence="1">
    <location>
        <begin position="291"/>
        <end position="311"/>
    </location>
</feature>
<evidence type="ECO:0000256" key="1">
    <source>
        <dbReference type="SAM" id="Phobius"/>
    </source>
</evidence>
<reference evidence="3" key="1">
    <citation type="submission" date="2019-03" db="EMBL/GenBank/DDBJ databases">
        <title>WGS assembly of Setaria viridis.</title>
        <authorList>
            <person name="Huang P."/>
            <person name="Jenkins J."/>
            <person name="Grimwood J."/>
            <person name="Barry K."/>
            <person name="Healey A."/>
            <person name="Mamidi S."/>
            <person name="Sreedasyam A."/>
            <person name="Shu S."/>
            <person name="Feldman M."/>
            <person name="Wu J."/>
            <person name="Yu Y."/>
            <person name="Chen C."/>
            <person name="Johnson J."/>
            <person name="Rokhsar D."/>
            <person name="Baxter I."/>
            <person name="Schmutz J."/>
            <person name="Brutnell T."/>
            <person name="Kellogg E."/>
        </authorList>
    </citation>
    <scope>NUCLEOTIDE SEQUENCE [LARGE SCALE GENOMIC DNA]</scope>
</reference>
<evidence type="ECO:0000313" key="3">
    <source>
        <dbReference type="EMBL" id="TKW03133.1"/>
    </source>
</evidence>
<dbReference type="InterPro" id="IPR025315">
    <property type="entry name" value="DUF4220"/>
</dbReference>
<dbReference type="Pfam" id="PF13968">
    <property type="entry name" value="DUF4220"/>
    <property type="match status" value="1"/>
</dbReference>
<evidence type="ECO:0000313" key="4">
    <source>
        <dbReference type="Proteomes" id="UP000298652"/>
    </source>
</evidence>
<proteinExistence type="predicted"/>
<feature type="transmembrane region" description="Helical" evidence="1">
    <location>
        <begin position="64"/>
        <end position="84"/>
    </location>
</feature>
<accession>A0A4U6TQ65</accession>
<feature type="transmembrane region" description="Helical" evidence="1">
    <location>
        <begin position="96"/>
        <end position="115"/>
    </location>
</feature>
<feature type="transmembrane region" description="Helical" evidence="1">
    <location>
        <begin position="323"/>
        <end position="344"/>
    </location>
</feature>
<dbReference type="Proteomes" id="UP000298652">
    <property type="component" value="Chromosome 7"/>
</dbReference>
<gene>
    <name evidence="3" type="ORF">SEVIR_7G003100v2</name>
</gene>
<dbReference type="AlphaFoldDB" id="A0A4U6TQ65"/>
<sequence>MTKFGPDQLGDTHILEPRVAAERLLDFWNGWATQILVILSLTHQVILLFFSGIRRRQGRSPKRLLLWLAYQLADSTAMYALGNLSLRSTLRHNRLIAFWAPFLLLHLAGPDNITAYSLEDNKLWKRHLLTLVVQVLGAGYVVYKHIASSGILFSLGTTLMSAVAVAKFCEKTWALRCADFTIIRESLEAENTEQQGKCRLYLEDEPPQGGFKGKVVDKEEFLMLRAHAVFRVCKSAMVDSSKNPGNYVVGILKYLKENEMGYMWTLVEMELSLMYDVLYTKAPVLHTLPGYCIRVVSPLAVVASLLLFLFYGREGNRRTDIAITYILLGSAFLMEMTSLLSALWSTWTFSFLCATQWSGLRHAALCLERWHKLRRMVLSLRRLAHSIRITGFFRLSRRWSGTMGQYNMLEMCTTRPGRLAGILGYSMPAVGVPDGLKYLVVDYIQYMIKSGYVNTLGMVRKNWGNEALKRWKESSNITIIDEFLGAELHEGIIIWHIATDIFLSRRHNTKAKDKQRVKEVQILSNYMMFLLVKQPDMLPGLPQNKLYQWTKRSLATQWNEIISNGLISDSGLQPSENLASALYKELSERSVQNYRLQLAIELAKILVSTDDALDLVYEVWADFLIYTANRCSRESHAKKLNSGGEFTTLVWLMTDHLHQVSSNRHVYAPSE</sequence>
<dbReference type="Pfam" id="PF04578">
    <property type="entry name" value="DUF594"/>
    <property type="match status" value="1"/>
</dbReference>
<dbReference type="OMA" id="CATRWTS"/>
<dbReference type="PANTHER" id="PTHR31325">
    <property type="entry name" value="OS01G0798800 PROTEIN-RELATED"/>
    <property type="match status" value="1"/>
</dbReference>
<keyword evidence="4" id="KW-1185">Reference proteome</keyword>
<protein>
    <recommendedName>
        <fullName evidence="2">DUF4220 domain-containing protein</fullName>
    </recommendedName>
</protein>
<dbReference type="InterPro" id="IPR007658">
    <property type="entry name" value="DUF594"/>
</dbReference>